<dbReference type="PATRIC" id="fig|1137281.3.peg.373"/>
<name>M7NBL8_9FLAO</name>
<evidence type="ECO:0000256" key="3">
    <source>
        <dbReference type="ARBA" id="ARBA00023237"/>
    </source>
</evidence>
<proteinExistence type="predicted"/>
<keyword evidence="3" id="KW-0998">Cell outer membrane</keyword>
<evidence type="ECO:0000313" key="9">
    <source>
        <dbReference type="Proteomes" id="UP000012024"/>
    </source>
</evidence>
<dbReference type="eggNOG" id="COG2885">
    <property type="taxonomic scope" value="Bacteria"/>
</dbReference>
<evidence type="ECO:0000313" key="8">
    <source>
        <dbReference type="EMBL" id="EMQ95883.1"/>
    </source>
</evidence>
<dbReference type="PANTHER" id="PTHR30329:SF21">
    <property type="entry name" value="LIPOPROTEIN YIAD-RELATED"/>
    <property type="match status" value="1"/>
</dbReference>
<feature type="region of interest" description="Disordered" evidence="5">
    <location>
        <begin position="276"/>
        <end position="300"/>
    </location>
</feature>
<dbReference type="Pfam" id="PF00691">
    <property type="entry name" value="OmpA"/>
    <property type="match status" value="1"/>
</dbReference>
<organism evidence="8 9">
    <name type="scientific">Xanthomarina gelatinilytica</name>
    <dbReference type="NCBI Taxonomy" id="1137281"/>
    <lineage>
        <taxon>Bacteria</taxon>
        <taxon>Pseudomonadati</taxon>
        <taxon>Bacteroidota</taxon>
        <taxon>Flavobacteriia</taxon>
        <taxon>Flavobacteriales</taxon>
        <taxon>Flavobacteriaceae</taxon>
        <taxon>Xanthomarina</taxon>
    </lineage>
</organism>
<keyword evidence="6" id="KW-1133">Transmembrane helix</keyword>
<sequence>MNKKTLYLIGILLTIIIGSILYNFLCGNNCSINTSNNASELVTEPVSDATKNAFMVKDNQGGLDLFIDDNLNFKISSFNILEPVATAVNSGVLNVKDYLLTDSLKIINITGFYSVAENNISAFPDLGLARANAVKNYFVSTGIPSKKINTYGELDNNMKPDNNNIYYGPVSFSVSTLNDTDLNEDNAVITIGNNLKEQPLVLYFDVAETSLNLTENQRHKIANLSRYIDKVEDAMIQIIGYTDNTGDRHSNIKLGQHRADFIKRYLVGNAIPESRIQASSQGSDNPIATNDTEEGRAKNRRVIVTIN</sequence>
<dbReference type="SUPFAM" id="SSF103088">
    <property type="entry name" value="OmpA-like"/>
    <property type="match status" value="2"/>
</dbReference>
<evidence type="ECO:0000256" key="1">
    <source>
        <dbReference type="ARBA" id="ARBA00004442"/>
    </source>
</evidence>
<feature type="compositionally biased region" description="Polar residues" evidence="5">
    <location>
        <begin position="276"/>
        <end position="290"/>
    </location>
</feature>
<dbReference type="Gene3D" id="3.30.1330.60">
    <property type="entry name" value="OmpA-like domain"/>
    <property type="match status" value="2"/>
</dbReference>
<dbReference type="RefSeq" id="WP_007647163.1">
    <property type="nucleotide sequence ID" value="NZ_ANLA01000004.1"/>
</dbReference>
<comment type="caution">
    <text evidence="8">The sequence shown here is derived from an EMBL/GenBank/DDBJ whole genome shotgun (WGS) entry which is preliminary data.</text>
</comment>
<keyword evidence="9" id="KW-1185">Reference proteome</keyword>
<gene>
    <name evidence="8" type="ORF">D778_01773</name>
</gene>
<keyword evidence="6" id="KW-0812">Transmembrane</keyword>
<feature type="transmembrane region" description="Helical" evidence="6">
    <location>
        <begin position="7"/>
        <end position="25"/>
    </location>
</feature>
<dbReference type="InterPro" id="IPR036737">
    <property type="entry name" value="OmpA-like_sf"/>
</dbReference>
<evidence type="ECO:0000256" key="6">
    <source>
        <dbReference type="SAM" id="Phobius"/>
    </source>
</evidence>
<accession>M7NBL8</accession>
<dbReference type="EMBL" id="ANLA01000004">
    <property type="protein sequence ID" value="EMQ95883.1"/>
    <property type="molecule type" value="Genomic_DNA"/>
</dbReference>
<evidence type="ECO:0000256" key="2">
    <source>
        <dbReference type="ARBA" id="ARBA00023136"/>
    </source>
</evidence>
<keyword evidence="2 4" id="KW-0472">Membrane</keyword>
<dbReference type="PRINTS" id="PR01023">
    <property type="entry name" value="NAFLGMOTY"/>
</dbReference>
<evidence type="ECO:0000259" key="7">
    <source>
        <dbReference type="PROSITE" id="PS51123"/>
    </source>
</evidence>
<dbReference type="InterPro" id="IPR006665">
    <property type="entry name" value="OmpA-like"/>
</dbReference>
<protein>
    <submittedName>
        <fullName evidence="8">Outer membrane protein</fullName>
    </submittedName>
</protein>
<dbReference type="PRINTS" id="PR01021">
    <property type="entry name" value="OMPADOMAIN"/>
</dbReference>
<dbReference type="Proteomes" id="UP000012024">
    <property type="component" value="Unassembled WGS sequence"/>
</dbReference>
<dbReference type="PANTHER" id="PTHR30329">
    <property type="entry name" value="STATOR ELEMENT OF FLAGELLAR MOTOR COMPLEX"/>
    <property type="match status" value="1"/>
</dbReference>
<dbReference type="InterPro" id="IPR050330">
    <property type="entry name" value="Bact_OuterMem_StrucFunc"/>
</dbReference>
<dbReference type="GeneID" id="98640306"/>
<comment type="subcellular location">
    <subcellularLocation>
        <location evidence="1">Cell outer membrane</location>
    </subcellularLocation>
</comment>
<dbReference type="CDD" id="cd07185">
    <property type="entry name" value="OmpA_C-like"/>
    <property type="match status" value="1"/>
</dbReference>
<dbReference type="GO" id="GO:0009279">
    <property type="term" value="C:cell outer membrane"/>
    <property type="evidence" value="ECO:0007669"/>
    <property type="project" value="UniProtKB-SubCell"/>
</dbReference>
<dbReference type="OrthoDB" id="9763897at2"/>
<feature type="domain" description="OmpA-like" evidence="7">
    <location>
        <begin position="191"/>
        <end position="307"/>
    </location>
</feature>
<evidence type="ECO:0000256" key="4">
    <source>
        <dbReference type="PROSITE-ProRule" id="PRU00473"/>
    </source>
</evidence>
<dbReference type="InterPro" id="IPR006664">
    <property type="entry name" value="OMP_bac"/>
</dbReference>
<dbReference type="AlphaFoldDB" id="M7NBL8"/>
<evidence type="ECO:0000256" key="5">
    <source>
        <dbReference type="SAM" id="MobiDB-lite"/>
    </source>
</evidence>
<dbReference type="PROSITE" id="PS51123">
    <property type="entry name" value="OMPA_2"/>
    <property type="match status" value="1"/>
</dbReference>
<reference evidence="8 9" key="1">
    <citation type="submission" date="2012-12" db="EMBL/GenBank/DDBJ databases">
        <title>Genome assembly of Formosa sp. AK20.</title>
        <authorList>
            <person name="Kumar R."/>
            <person name="Khatri I."/>
            <person name="Vaidya B."/>
            <person name="Subramanian S."/>
            <person name="Pinnaka A."/>
        </authorList>
    </citation>
    <scope>NUCLEOTIDE SEQUENCE [LARGE SCALE GENOMIC DNA]</scope>
    <source>
        <strain evidence="8 9">AK20</strain>
    </source>
</reference>